<dbReference type="AlphaFoldDB" id="A0A0V1F4W2"/>
<proteinExistence type="predicted"/>
<accession>A0A0V1F4W2</accession>
<gene>
    <name evidence="1" type="ORF">T4D_2544</name>
</gene>
<keyword evidence="2" id="KW-1185">Reference proteome</keyword>
<sequence length="88" mass="9967">MVECMNIYSTAVCMLANADHFYGTKISVQAIPVFQGVASCTVYKFLLIPLSIYKLNFISPLVSTLKYEALNKTDDWRNNSFATFSFHL</sequence>
<dbReference type="EMBL" id="JYDT01000248">
    <property type="protein sequence ID" value="KRY81242.1"/>
    <property type="molecule type" value="Genomic_DNA"/>
</dbReference>
<reference evidence="1 2" key="1">
    <citation type="submission" date="2015-01" db="EMBL/GenBank/DDBJ databases">
        <title>Evolution of Trichinella species and genotypes.</title>
        <authorList>
            <person name="Korhonen P.K."/>
            <person name="Edoardo P."/>
            <person name="Giuseppe L.R."/>
            <person name="Gasser R.B."/>
        </authorList>
    </citation>
    <scope>NUCLEOTIDE SEQUENCE [LARGE SCALE GENOMIC DNA]</scope>
    <source>
        <strain evidence="1">ISS470</strain>
    </source>
</reference>
<dbReference type="Proteomes" id="UP000054995">
    <property type="component" value="Unassembled WGS sequence"/>
</dbReference>
<comment type="caution">
    <text evidence="1">The sequence shown here is derived from an EMBL/GenBank/DDBJ whole genome shotgun (WGS) entry which is preliminary data.</text>
</comment>
<evidence type="ECO:0000313" key="1">
    <source>
        <dbReference type="EMBL" id="KRY81242.1"/>
    </source>
</evidence>
<name>A0A0V1F4W2_TRIPS</name>
<organism evidence="1 2">
    <name type="scientific">Trichinella pseudospiralis</name>
    <name type="common">Parasitic roundworm</name>
    <dbReference type="NCBI Taxonomy" id="6337"/>
    <lineage>
        <taxon>Eukaryota</taxon>
        <taxon>Metazoa</taxon>
        <taxon>Ecdysozoa</taxon>
        <taxon>Nematoda</taxon>
        <taxon>Enoplea</taxon>
        <taxon>Dorylaimia</taxon>
        <taxon>Trichinellida</taxon>
        <taxon>Trichinellidae</taxon>
        <taxon>Trichinella</taxon>
    </lineage>
</organism>
<protein>
    <submittedName>
        <fullName evidence="1">Uncharacterized protein</fullName>
    </submittedName>
</protein>
<evidence type="ECO:0000313" key="2">
    <source>
        <dbReference type="Proteomes" id="UP000054995"/>
    </source>
</evidence>